<feature type="signal peptide" evidence="2">
    <location>
        <begin position="1"/>
        <end position="23"/>
    </location>
</feature>
<reference evidence="3" key="1">
    <citation type="submission" date="2020-07" db="EMBL/GenBank/DDBJ databases">
        <title>The High-quality genome of the commercially important snow crab, Chionoecetes opilio.</title>
        <authorList>
            <person name="Jeong J.-H."/>
            <person name="Ryu S."/>
        </authorList>
    </citation>
    <scope>NUCLEOTIDE SEQUENCE</scope>
    <source>
        <strain evidence="3">MADBK_172401_WGS</strain>
        <tissue evidence="3">Digestive gland</tissue>
    </source>
</reference>
<dbReference type="AlphaFoldDB" id="A0A8J5CK34"/>
<evidence type="ECO:0000256" key="2">
    <source>
        <dbReference type="SAM" id="SignalP"/>
    </source>
</evidence>
<accession>A0A8J5CK34</accession>
<protein>
    <submittedName>
        <fullName evidence="3">Uncharacterized protein</fullName>
    </submittedName>
</protein>
<sequence length="268" mass="28767">MARVSTVWGVVVLVVVVVEVCVATHPALNRWRRQAVHCQAGDAACQACSASCPTVEESRLPECCEAYNACCDQYFQACKKCSVVAAKDQYFPEYCCASFTDCCDLVTTFNTAVKPPEVVRKEPKTALKIPTVAAPKPTTFPGLPSPDSFAPVASPFPSHTQPAPHSPLTPQHTPFTSQNPQSASPGQTNPRVVGGQRGKTGPRTQHRSQSAAQSHRPKHYGYAAPSPADVPGHTTQGRGVQAGLWPPDCRIFLPLLSGGRHLLLRGEM</sequence>
<feature type="region of interest" description="Disordered" evidence="1">
    <location>
        <begin position="133"/>
        <end position="238"/>
    </location>
</feature>
<feature type="chain" id="PRO_5035197635" evidence="2">
    <location>
        <begin position="24"/>
        <end position="268"/>
    </location>
</feature>
<gene>
    <name evidence="3" type="ORF">GWK47_016794</name>
</gene>
<dbReference type="EMBL" id="JACEEZ010021700">
    <property type="protein sequence ID" value="KAG0713179.1"/>
    <property type="molecule type" value="Genomic_DNA"/>
</dbReference>
<comment type="caution">
    <text evidence="3">The sequence shown here is derived from an EMBL/GenBank/DDBJ whole genome shotgun (WGS) entry which is preliminary data.</text>
</comment>
<dbReference type="Proteomes" id="UP000770661">
    <property type="component" value="Unassembled WGS sequence"/>
</dbReference>
<keyword evidence="4" id="KW-1185">Reference proteome</keyword>
<evidence type="ECO:0000313" key="4">
    <source>
        <dbReference type="Proteomes" id="UP000770661"/>
    </source>
</evidence>
<evidence type="ECO:0000256" key="1">
    <source>
        <dbReference type="SAM" id="MobiDB-lite"/>
    </source>
</evidence>
<feature type="compositionally biased region" description="Polar residues" evidence="1">
    <location>
        <begin position="157"/>
        <end position="190"/>
    </location>
</feature>
<proteinExistence type="predicted"/>
<keyword evidence="2" id="KW-0732">Signal</keyword>
<name>A0A8J5CK34_CHIOP</name>
<evidence type="ECO:0000313" key="3">
    <source>
        <dbReference type="EMBL" id="KAG0713179.1"/>
    </source>
</evidence>
<dbReference type="OrthoDB" id="6378736at2759"/>
<organism evidence="3 4">
    <name type="scientific">Chionoecetes opilio</name>
    <name type="common">Atlantic snow crab</name>
    <name type="synonym">Cancer opilio</name>
    <dbReference type="NCBI Taxonomy" id="41210"/>
    <lineage>
        <taxon>Eukaryota</taxon>
        <taxon>Metazoa</taxon>
        <taxon>Ecdysozoa</taxon>
        <taxon>Arthropoda</taxon>
        <taxon>Crustacea</taxon>
        <taxon>Multicrustacea</taxon>
        <taxon>Malacostraca</taxon>
        <taxon>Eumalacostraca</taxon>
        <taxon>Eucarida</taxon>
        <taxon>Decapoda</taxon>
        <taxon>Pleocyemata</taxon>
        <taxon>Brachyura</taxon>
        <taxon>Eubrachyura</taxon>
        <taxon>Majoidea</taxon>
        <taxon>Majidae</taxon>
        <taxon>Chionoecetes</taxon>
    </lineage>
</organism>